<keyword evidence="1" id="KW-0472">Membrane</keyword>
<feature type="transmembrane region" description="Helical" evidence="1">
    <location>
        <begin position="29"/>
        <end position="47"/>
    </location>
</feature>
<reference evidence="3" key="1">
    <citation type="journal article" date="2019" name="Int. J. Syst. Evol. Microbiol.">
        <title>The Global Catalogue of Microorganisms (GCM) 10K type strain sequencing project: providing services to taxonomists for standard genome sequencing and annotation.</title>
        <authorList>
            <consortium name="The Broad Institute Genomics Platform"/>
            <consortium name="The Broad Institute Genome Sequencing Center for Infectious Disease"/>
            <person name="Wu L."/>
            <person name="Ma J."/>
        </authorList>
    </citation>
    <scope>NUCLEOTIDE SEQUENCE [LARGE SCALE GENOMIC DNA]</scope>
    <source>
        <strain evidence="3">KACC 14249</strain>
    </source>
</reference>
<evidence type="ECO:0000256" key="1">
    <source>
        <dbReference type="SAM" id="Phobius"/>
    </source>
</evidence>
<accession>A0ABW1JIE2</accession>
<dbReference type="EMBL" id="JBHSRD010000004">
    <property type="protein sequence ID" value="MFC6008518.1"/>
    <property type="molecule type" value="Genomic_DNA"/>
</dbReference>
<evidence type="ECO:0000313" key="3">
    <source>
        <dbReference type="Proteomes" id="UP001596189"/>
    </source>
</evidence>
<dbReference type="RefSeq" id="WP_345714784.1">
    <property type="nucleotide sequence ID" value="NZ_BAABFP010000002.1"/>
</dbReference>
<keyword evidence="1" id="KW-0812">Transmembrane</keyword>
<keyword evidence="1" id="KW-1133">Transmembrane helix</keyword>
<feature type="transmembrane region" description="Helical" evidence="1">
    <location>
        <begin position="85"/>
        <end position="107"/>
    </location>
</feature>
<evidence type="ECO:0008006" key="4">
    <source>
        <dbReference type="Google" id="ProtNLM"/>
    </source>
</evidence>
<evidence type="ECO:0000313" key="2">
    <source>
        <dbReference type="EMBL" id="MFC6008518.1"/>
    </source>
</evidence>
<gene>
    <name evidence="2" type="ORF">ACFQDO_15375</name>
</gene>
<protein>
    <recommendedName>
        <fullName evidence="4">ATP synthase protein I</fullName>
    </recommendedName>
</protein>
<keyword evidence="3" id="KW-1185">Reference proteome</keyword>
<proteinExistence type="predicted"/>
<dbReference type="Proteomes" id="UP001596189">
    <property type="component" value="Unassembled WGS sequence"/>
</dbReference>
<feature type="transmembrane region" description="Helical" evidence="1">
    <location>
        <begin position="53"/>
        <end position="73"/>
    </location>
</feature>
<organism evidence="2 3">
    <name type="scientific">Angustibacter luteus</name>
    <dbReference type="NCBI Taxonomy" id="658456"/>
    <lineage>
        <taxon>Bacteria</taxon>
        <taxon>Bacillati</taxon>
        <taxon>Actinomycetota</taxon>
        <taxon>Actinomycetes</taxon>
        <taxon>Kineosporiales</taxon>
        <taxon>Kineosporiaceae</taxon>
    </lineage>
</organism>
<sequence length="154" mass="16086">MDEGARIPEVSEAEAAQTRAQFAAMLRTALVPTLVTGVGAVVLAGILGGSKAAWSAALGAALVVVFFSLSLLVMRQTAHLQPVAVMSVVLATYTGKILALGVVMIVLRDASWLDGQALALAIIACTVVWIAFEMRAFTRLRILVAPGADAEEPR</sequence>
<feature type="transmembrane region" description="Helical" evidence="1">
    <location>
        <begin position="113"/>
        <end position="132"/>
    </location>
</feature>
<name>A0ABW1JIE2_9ACTN</name>
<comment type="caution">
    <text evidence="2">The sequence shown here is derived from an EMBL/GenBank/DDBJ whole genome shotgun (WGS) entry which is preliminary data.</text>
</comment>